<protein>
    <submittedName>
        <fullName evidence="2">DUF1385 domain-containing protein</fullName>
    </submittedName>
</protein>
<feature type="transmembrane region" description="Helical" evidence="1">
    <location>
        <begin position="146"/>
        <end position="164"/>
    </location>
</feature>
<dbReference type="PANTHER" id="PTHR42867">
    <property type="entry name" value="MEMBRANE PROTEIN-RELATED"/>
    <property type="match status" value="1"/>
</dbReference>
<sequence>MKRIDIGGQAVIEGVMMKGRDSYAIAVRKPDKEIVLDRKAYASWSKRHKVLGLPILRGAVAFLEAMVLGTKMITYSAEFFEVEEEVKKTKFDHWMDKKFGSRANDALVGISVVLAMALAFLLFFLLPLGVSQLLREHLTNPRMMNLVDGLVRILILFLYILAISRMKDIQRVFQYHGAEHKSINCVENGLDLTVENVLSQSRLHKRCGTSFLLYVVVVSVFILTIINVQTFWMRLLVRFLCFPLIAGISYEIIKLMGRFDTKAADFLSGPGMLLQRLTTKEPDAEQVAVAIAALQGVMDDERETQDRT</sequence>
<feature type="transmembrane region" description="Helical" evidence="1">
    <location>
        <begin position="106"/>
        <end position="126"/>
    </location>
</feature>
<accession>A0A7X5HY72</accession>
<dbReference type="InterPro" id="IPR010787">
    <property type="entry name" value="DUF1385"/>
</dbReference>
<keyword evidence="3" id="KW-1185">Reference proteome</keyword>
<keyword evidence="1" id="KW-1133">Transmembrane helix</keyword>
<dbReference type="EMBL" id="JAAEEH010000067">
    <property type="protein sequence ID" value="NDL68829.1"/>
    <property type="molecule type" value="Genomic_DNA"/>
</dbReference>
<proteinExistence type="predicted"/>
<feature type="transmembrane region" description="Helical" evidence="1">
    <location>
        <begin position="211"/>
        <end position="229"/>
    </location>
</feature>
<keyword evidence="1" id="KW-0472">Membrane</keyword>
<reference evidence="2 3" key="1">
    <citation type="submission" date="2020-01" db="EMBL/GenBank/DDBJ databases">
        <title>Anaeroalcalibacter tamaniensis gen. nov., sp. nov., moderately halophilic strictly anaerobic fermenter bacterium from mud volcano of Taman peninsula.</title>
        <authorList>
            <person name="Frolova A."/>
            <person name="Merkel A.Y."/>
            <person name="Slobodkin A.I."/>
        </authorList>
    </citation>
    <scope>NUCLEOTIDE SEQUENCE [LARGE SCALE GENOMIC DNA]</scope>
    <source>
        <strain evidence="2 3">F-3ap</strain>
    </source>
</reference>
<dbReference type="RefSeq" id="WP_162371545.1">
    <property type="nucleotide sequence ID" value="NZ_JAAEEH010000067.1"/>
</dbReference>
<evidence type="ECO:0000256" key="1">
    <source>
        <dbReference type="SAM" id="Phobius"/>
    </source>
</evidence>
<dbReference type="Pfam" id="PF07136">
    <property type="entry name" value="DUF1385"/>
    <property type="match status" value="1"/>
</dbReference>
<gene>
    <name evidence="2" type="ORF">GXN74_13935</name>
</gene>
<evidence type="ECO:0000313" key="2">
    <source>
        <dbReference type="EMBL" id="NDL68829.1"/>
    </source>
</evidence>
<dbReference type="AlphaFoldDB" id="A0A7X5HY72"/>
<dbReference type="PANTHER" id="PTHR42867:SF1">
    <property type="entry name" value="MEMBRANE PROTEIN-RELATED"/>
    <property type="match status" value="1"/>
</dbReference>
<organism evidence="2 3">
    <name type="scientific">Anaerotalea alkaliphila</name>
    <dbReference type="NCBI Taxonomy" id="2662126"/>
    <lineage>
        <taxon>Bacteria</taxon>
        <taxon>Bacillati</taxon>
        <taxon>Bacillota</taxon>
        <taxon>Clostridia</taxon>
        <taxon>Eubacteriales</taxon>
        <taxon>Anaerotalea</taxon>
    </lineage>
</organism>
<comment type="caution">
    <text evidence="2">The sequence shown here is derived from an EMBL/GenBank/DDBJ whole genome shotgun (WGS) entry which is preliminary data.</text>
</comment>
<dbReference type="Proteomes" id="UP000461585">
    <property type="component" value="Unassembled WGS sequence"/>
</dbReference>
<evidence type="ECO:0000313" key="3">
    <source>
        <dbReference type="Proteomes" id="UP000461585"/>
    </source>
</evidence>
<name>A0A7X5HY72_9FIRM</name>
<keyword evidence="1" id="KW-0812">Transmembrane</keyword>